<name>A0A8C1P0X3_CYPCA</name>
<dbReference type="AlphaFoldDB" id="A0A8C1P0X3"/>
<protein>
    <recommendedName>
        <fullName evidence="3">SUEL-type lectin domain-containing protein</fullName>
    </recommendedName>
</protein>
<accession>A0A8C1P0X3</accession>
<dbReference type="PROSITE" id="PS50228">
    <property type="entry name" value="SUEL_LECTIN"/>
    <property type="match status" value="3"/>
</dbReference>
<feature type="domain" description="SUEL-type lectin" evidence="3">
    <location>
        <begin position="55"/>
        <end position="143"/>
    </location>
</feature>
<reference evidence="4" key="1">
    <citation type="submission" date="2025-08" db="UniProtKB">
        <authorList>
            <consortium name="Ensembl"/>
        </authorList>
    </citation>
    <scope>IDENTIFICATION</scope>
</reference>
<proteinExistence type="predicted"/>
<evidence type="ECO:0000256" key="2">
    <source>
        <dbReference type="ARBA" id="ARBA00022737"/>
    </source>
</evidence>
<sequence length="352" mass="39574">MCFELVFFFFSQYWTVLYVNLSDLVFPYLVYCFYIKIFYELIVSALFNFSETVVTCDGFVQSLSCDTGVISVQSATYGRTSSQICSAGRPRSQISNTWCSKNVPVIFKRCNGLRTCEFKAQGLARPDPCFGTYKYYTTNYICITAETSVTCDRGYGYLKCEHGKIQINTANYGRTDKTTCSQGRPSQQLQNTNCFSPNALDFVSKSCNGLDTCKVYAKRTGLTDPCFGTYKYLAISYSCLHHKICEYLFATQFILLSSGSVFRIFVFYLAVYGSASQTCPGGPPALHILYVSLIRHTQCEGKSSCSILASNSVFSDPCFGTFKYLNISYSCVSKCKCYCIEKLYCIVFLCVD</sequence>
<dbReference type="Proteomes" id="UP000694427">
    <property type="component" value="Unplaced"/>
</dbReference>
<keyword evidence="1" id="KW-0430">Lectin</keyword>
<evidence type="ECO:0000313" key="5">
    <source>
        <dbReference type="Proteomes" id="UP000694427"/>
    </source>
</evidence>
<dbReference type="CDD" id="cd22836">
    <property type="entry name" value="Gal_Rha_Lectin_RBL_rpt2"/>
    <property type="match status" value="1"/>
</dbReference>
<evidence type="ECO:0000259" key="3">
    <source>
        <dbReference type="PROSITE" id="PS50228"/>
    </source>
</evidence>
<dbReference type="PANTHER" id="PTHR46780">
    <property type="entry name" value="PROTEIN EVA-1"/>
    <property type="match status" value="1"/>
</dbReference>
<evidence type="ECO:0000313" key="4">
    <source>
        <dbReference type="Ensembl" id="ENSCCRP00010100564.1"/>
    </source>
</evidence>
<dbReference type="Pfam" id="PF02140">
    <property type="entry name" value="SUEL_Lectin"/>
    <property type="match status" value="3"/>
</dbReference>
<dbReference type="CDD" id="cd22833">
    <property type="entry name" value="Gal_Rha_Lectin_CSL1-2_RBL_SML_rpt1"/>
    <property type="match status" value="1"/>
</dbReference>
<dbReference type="GO" id="GO:0030246">
    <property type="term" value="F:carbohydrate binding"/>
    <property type="evidence" value="ECO:0007669"/>
    <property type="project" value="UniProtKB-KW"/>
</dbReference>
<feature type="domain" description="SUEL-type lectin" evidence="3">
    <location>
        <begin position="236"/>
        <end position="332"/>
    </location>
</feature>
<dbReference type="InterPro" id="IPR043159">
    <property type="entry name" value="Lectin_gal-bd_sf"/>
</dbReference>
<keyword evidence="5" id="KW-1185">Reference proteome</keyword>
<dbReference type="Gene3D" id="2.60.120.740">
    <property type="match status" value="3"/>
</dbReference>
<keyword evidence="2" id="KW-0677">Repeat</keyword>
<reference evidence="4" key="2">
    <citation type="submission" date="2025-09" db="UniProtKB">
        <authorList>
            <consortium name="Ensembl"/>
        </authorList>
    </citation>
    <scope>IDENTIFICATION</scope>
</reference>
<evidence type="ECO:0000256" key="1">
    <source>
        <dbReference type="ARBA" id="ARBA00022734"/>
    </source>
</evidence>
<dbReference type="FunFam" id="2.60.120.740:FF:000001">
    <property type="entry name" value="Adhesion G protein-coupled receptor L2"/>
    <property type="match status" value="1"/>
</dbReference>
<dbReference type="InterPro" id="IPR000922">
    <property type="entry name" value="Lectin_gal-bd_dom"/>
</dbReference>
<feature type="domain" description="SUEL-type lectin" evidence="3">
    <location>
        <begin position="141"/>
        <end position="240"/>
    </location>
</feature>
<dbReference type="Ensembl" id="ENSCCRT00010111606.1">
    <property type="protein sequence ID" value="ENSCCRP00010100564.1"/>
    <property type="gene ID" value="ENSCCRG00010043867.1"/>
</dbReference>
<organism evidence="4 5">
    <name type="scientific">Cyprinus carpio</name>
    <name type="common">Common carp</name>
    <dbReference type="NCBI Taxonomy" id="7962"/>
    <lineage>
        <taxon>Eukaryota</taxon>
        <taxon>Metazoa</taxon>
        <taxon>Chordata</taxon>
        <taxon>Craniata</taxon>
        <taxon>Vertebrata</taxon>
        <taxon>Euteleostomi</taxon>
        <taxon>Actinopterygii</taxon>
        <taxon>Neopterygii</taxon>
        <taxon>Teleostei</taxon>
        <taxon>Ostariophysi</taxon>
        <taxon>Cypriniformes</taxon>
        <taxon>Cyprinidae</taxon>
        <taxon>Cyprininae</taxon>
        <taxon>Cyprinus</taxon>
    </lineage>
</organism>